<dbReference type="RefSeq" id="WP_096618967.1">
    <property type="nucleotide sequence ID" value="NZ_CP020660.1"/>
</dbReference>
<proteinExistence type="inferred from homology"/>
<sequence length="455" mass="49730">MGLSATGLGSGMNINSMVNKIIDAERAPKQERIMSRMNDVETHISAYGRLKDSLDTMQDLMSNFRRKNTFTARNTTSDNSEAVSVFADHQAVTGVYSIDIRQLAQPHKLVSGGLDSDNDFGAGRLVIRLDGHSMTIDIDEDSSSLLDIVRAINNHPSNPGVTTSVINDDTGARLILGSGKTGADNYISVAVNAALTSPLQNLVYNHLNDFNAMNEIQAPKDARILIDGLASVSNDTNLFADAIQGVSLNVSQVTTSKDGPVTIVIDEDREAVKALLEHFIEAYNIFYQTTKLLSKYDPESQQGGPLVGDSIVRSVTSQMRNLFSTPIDGASDSIRTLSELGISTTTEGRLKINHSLLDKQLLSNFLALEGFFGGHDGFAKKVEDTIHSFTGVTGTIRNRESSLNNQRVRLRDEQDTLNRRMTDIENRTLKQFSTMDNAMAEMQSQFSAMTNMIPG</sequence>
<feature type="domain" description="Flagellar hook-associated protein 2 C-terminal" evidence="7">
    <location>
        <begin position="220"/>
        <end position="444"/>
    </location>
</feature>
<keyword evidence="8" id="KW-0282">Flagellum</keyword>
<comment type="similarity">
    <text evidence="1 5">Belongs to the FliD family.</text>
</comment>
<dbReference type="Pfam" id="PF02465">
    <property type="entry name" value="FliD_N"/>
    <property type="match status" value="1"/>
</dbReference>
<evidence type="ECO:0000256" key="5">
    <source>
        <dbReference type="RuleBase" id="RU362066"/>
    </source>
</evidence>
<accession>A0A291B884</accession>
<keyword evidence="3" id="KW-0175">Coiled coil</keyword>
<dbReference type="KEGG" id="elux:BTN50_0695"/>
<evidence type="ECO:0000256" key="2">
    <source>
        <dbReference type="ARBA" id="ARBA00011255"/>
    </source>
</evidence>
<evidence type="ECO:0000259" key="7">
    <source>
        <dbReference type="Pfam" id="PF07195"/>
    </source>
</evidence>
<evidence type="ECO:0000256" key="1">
    <source>
        <dbReference type="ARBA" id="ARBA00009764"/>
    </source>
</evidence>
<name>A0A291B884_9GAMM</name>
<dbReference type="InterPro" id="IPR040026">
    <property type="entry name" value="FliD"/>
</dbReference>
<keyword evidence="8" id="KW-0966">Cell projection</keyword>
<evidence type="ECO:0000259" key="6">
    <source>
        <dbReference type="Pfam" id="PF02465"/>
    </source>
</evidence>
<dbReference type="PANTHER" id="PTHR30288">
    <property type="entry name" value="FLAGELLAR CAP/ASSEMBLY PROTEIN FLID"/>
    <property type="match status" value="1"/>
</dbReference>
<organism evidence="8 9">
    <name type="scientific">Candidatus Enterovibrio altilux</name>
    <dbReference type="NCBI Taxonomy" id="1927128"/>
    <lineage>
        <taxon>Bacteria</taxon>
        <taxon>Pseudomonadati</taxon>
        <taxon>Pseudomonadota</taxon>
        <taxon>Gammaproteobacteria</taxon>
        <taxon>Vibrionales</taxon>
        <taxon>Vibrionaceae</taxon>
        <taxon>Enterovibrio</taxon>
    </lineage>
</organism>
<dbReference type="AlphaFoldDB" id="A0A291B884"/>
<dbReference type="InterPro" id="IPR003481">
    <property type="entry name" value="FliD_N"/>
</dbReference>
<comment type="subunit">
    <text evidence="2 5">Homopentamer.</text>
</comment>
<evidence type="ECO:0000313" key="9">
    <source>
        <dbReference type="Proteomes" id="UP000218160"/>
    </source>
</evidence>
<dbReference type="EMBL" id="CP020660">
    <property type="protein sequence ID" value="ATF09211.1"/>
    <property type="molecule type" value="Genomic_DNA"/>
</dbReference>
<dbReference type="GO" id="GO:0009421">
    <property type="term" value="C:bacterial-type flagellum filament cap"/>
    <property type="evidence" value="ECO:0007669"/>
    <property type="project" value="InterPro"/>
</dbReference>
<keyword evidence="9" id="KW-1185">Reference proteome</keyword>
<dbReference type="GO" id="GO:0071973">
    <property type="term" value="P:bacterial-type flagellum-dependent cell motility"/>
    <property type="evidence" value="ECO:0007669"/>
    <property type="project" value="TreeGrafter"/>
</dbReference>
<dbReference type="Pfam" id="PF07195">
    <property type="entry name" value="FliD_C"/>
    <property type="match status" value="1"/>
</dbReference>
<evidence type="ECO:0000256" key="4">
    <source>
        <dbReference type="ARBA" id="ARBA00023143"/>
    </source>
</evidence>
<gene>
    <name evidence="8" type="ORF">BTN50_0695</name>
</gene>
<dbReference type="PANTHER" id="PTHR30288:SF0">
    <property type="entry name" value="FLAGELLAR HOOK-ASSOCIATED PROTEIN 2"/>
    <property type="match status" value="1"/>
</dbReference>
<dbReference type="InterPro" id="IPR010809">
    <property type="entry name" value="FliD_C"/>
</dbReference>
<keyword evidence="8" id="KW-0969">Cilium</keyword>
<comment type="function">
    <text evidence="5">Required for morphogenesis and for the elongation of the flagellar filament by facilitating polymerization of the flagellin monomers at the tip of growing filament. Forms a capping structure, which prevents flagellin subunits (transported through the central channel of the flagellum) from leaking out without polymerization at the distal end.</text>
</comment>
<comment type="subcellular location">
    <subcellularLocation>
        <location evidence="5">Secreted</location>
    </subcellularLocation>
    <subcellularLocation>
        <location evidence="5">Bacterial flagellum</location>
    </subcellularLocation>
</comment>
<dbReference type="GO" id="GO:0009424">
    <property type="term" value="C:bacterial-type flagellum hook"/>
    <property type="evidence" value="ECO:0007669"/>
    <property type="project" value="UniProtKB-UniRule"/>
</dbReference>
<feature type="domain" description="Flagellar hook-associated protein 2 N-terminal" evidence="6">
    <location>
        <begin position="10"/>
        <end position="107"/>
    </location>
</feature>
<dbReference type="GO" id="GO:0007155">
    <property type="term" value="P:cell adhesion"/>
    <property type="evidence" value="ECO:0007669"/>
    <property type="project" value="InterPro"/>
</dbReference>
<dbReference type="GO" id="GO:0005576">
    <property type="term" value="C:extracellular region"/>
    <property type="evidence" value="ECO:0007669"/>
    <property type="project" value="UniProtKB-SubCell"/>
</dbReference>
<reference evidence="9" key="1">
    <citation type="submission" date="2017-04" db="EMBL/GenBank/DDBJ databases">
        <title>Genome evolution of the luminous symbionts of deep sea anglerfish.</title>
        <authorList>
            <person name="Hendry T.A."/>
        </authorList>
    </citation>
    <scope>NUCLEOTIDE SEQUENCE [LARGE SCALE GENOMIC DNA]</scope>
</reference>
<evidence type="ECO:0000313" key="8">
    <source>
        <dbReference type="EMBL" id="ATF09211.1"/>
    </source>
</evidence>
<dbReference type="Proteomes" id="UP000218160">
    <property type="component" value="Chromosome 1"/>
</dbReference>
<evidence type="ECO:0000256" key="3">
    <source>
        <dbReference type="ARBA" id="ARBA00023054"/>
    </source>
</evidence>
<keyword evidence="4 5" id="KW-0975">Bacterial flagellum</keyword>
<keyword evidence="5" id="KW-0964">Secreted</keyword>
<protein>
    <recommendedName>
        <fullName evidence="5">Flagellar hook-associated protein 2</fullName>
        <shortName evidence="5">HAP2</shortName>
    </recommendedName>
    <alternativeName>
        <fullName evidence="5">Flagellar cap protein</fullName>
    </alternativeName>
</protein>